<dbReference type="STRING" id="589865.DaAHT2_1552"/>
<keyword evidence="3" id="KW-1185">Reference proteome</keyword>
<dbReference type="InParanoid" id="D6Z3X2"/>
<dbReference type="AlphaFoldDB" id="D6Z3X2"/>
<evidence type="ECO:0000313" key="3">
    <source>
        <dbReference type="Proteomes" id="UP000001508"/>
    </source>
</evidence>
<keyword evidence="1" id="KW-0472">Membrane</keyword>
<dbReference type="OrthoDB" id="5432725at2"/>
<dbReference type="EMBL" id="CP001940">
    <property type="protein sequence ID" value="ADH86247.1"/>
    <property type="molecule type" value="Genomic_DNA"/>
</dbReference>
<reference evidence="3" key="1">
    <citation type="submission" date="2010-02" db="EMBL/GenBank/DDBJ databases">
        <title>Complete sequence of Desulfurivibrio alkaliphilus AHT2.</title>
        <authorList>
            <consortium name="US DOE Joint Genome Institute"/>
            <person name="Pitluck S."/>
            <person name="Chertkov O."/>
            <person name="Detter J.C."/>
            <person name="Han C."/>
            <person name="Tapia R."/>
            <person name="Larimer F."/>
            <person name="Land M."/>
            <person name="Hauser L."/>
            <person name="Kyrpides N."/>
            <person name="Mikhailova N."/>
            <person name="Sorokin D.Y."/>
            <person name="Muyzer G."/>
            <person name="Woyke T."/>
        </authorList>
    </citation>
    <scope>NUCLEOTIDE SEQUENCE [LARGE SCALE GENOMIC DNA]</scope>
    <source>
        <strain evidence="3">DSM 19089 / UNIQEM U267 / AHT2</strain>
    </source>
</reference>
<feature type="transmembrane region" description="Helical" evidence="1">
    <location>
        <begin position="86"/>
        <end position="106"/>
    </location>
</feature>
<accession>D6Z3X2</accession>
<protein>
    <submittedName>
        <fullName evidence="2">Uncharacterized protein</fullName>
    </submittedName>
</protein>
<feature type="transmembrane region" description="Helical" evidence="1">
    <location>
        <begin position="25"/>
        <end position="43"/>
    </location>
</feature>
<gene>
    <name evidence="2" type="ordered locus">DaAHT2_1552</name>
</gene>
<dbReference type="HOGENOM" id="CLU_2179564_0_0_7"/>
<keyword evidence="1" id="KW-0812">Transmembrane</keyword>
<organism evidence="2 3">
    <name type="scientific">Desulfurivibrio alkaliphilus (strain DSM 19089 / UNIQEM U267 / AHT2)</name>
    <dbReference type="NCBI Taxonomy" id="589865"/>
    <lineage>
        <taxon>Bacteria</taxon>
        <taxon>Pseudomonadati</taxon>
        <taxon>Thermodesulfobacteriota</taxon>
        <taxon>Desulfobulbia</taxon>
        <taxon>Desulfobulbales</taxon>
        <taxon>Desulfobulbaceae</taxon>
        <taxon>Desulfurivibrio</taxon>
    </lineage>
</organism>
<name>D6Z3X2_DESAT</name>
<dbReference type="KEGG" id="dak:DaAHT2_1552"/>
<dbReference type="RefSeq" id="WP_013163774.1">
    <property type="nucleotide sequence ID" value="NC_014216.1"/>
</dbReference>
<evidence type="ECO:0000313" key="2">
    <source>
        <dbReference type="EMBL" id="ADH86247.1"/>
    </source>
</evidence>
<proteinExistence type="predicted"/>
<dbReference type="Proteomes" id="UP000001508">
    <property type="component" value="Chromosome"/>
</dbReference>
<sequence length="109" mass="11970">MEFFASIIDLIDSTGVPDQISNVEVAALFTNPWFMVPFVLFVVYKLYRQALNTLVLTGLAVALWVFSGSPMMDGLIIDGELQLNKVLPVAGVGLLAVVIAVYFLFIRSD</sequence>
<evidence type="ECO:0000256" key="1">
    <source>
        <dbReference type="SAM" id="Phobius"/>
    </source>
</evidence>
<keyword evidence="1" id="KW-1133">Transmembrane helix</keyword>
<feature type="transmembrane region" description="Helical" evidence="1">
    <location>
        <begin position="50"/>
        <end position="66"/>
    </location>
</feature>